<comment type="caution">
    <text evidence="2">The sequence shown here is derived from an EMBL/GenBank/DDBJ whole genome shotgun (WGS) entry which is preliminary data.</text>
</comment>
<name>A0A154MND7_9PSEU</name>
<keyword evidence="1" id="KW-1133">Transmembrane helix</keyword>
<feature type="transmembrane region" description="Helical" evidence="1">
    <location>
        <begin position="12"/>
        <end position="36"/>
    </location>
</feature>
<organism evidence="2 4">
    <name type="scientific">Amycolatopsis regifaucium</name>
    <dbReference type="NCBI Taxonomy" id="546365"/>
    <lineage>
        <taxon>Bacteria</taxon>
        <taxon>Bacillati</taxon>
        <taxon>Actinomycetota</taxon>
        <taxon>Actinomycetes</taxon>
        <taxon>Pseudonocardiales</taxon>
        <taxon>Pseudonocardiaceae</taxon>
        <taxon>Amycolatopsis</taxon>
    </lineage>
</organism>
<reference evidence="2 4" key="1">
    <citation type="submission" date="2015-12" db="EMBL/GenBank/DDBJ databases">
        <title>Amycolatopsis regifaucium genome sequencing and assembly.</title>
        <authorList>
            <person name="Mayilraj S."/>
        </authorList>
    </citation>
    <scope>NUCLEOTIDE SEQUENCE [LARGE SCALE GENOMIC DNA]</scope>
    <source>
        <strain evidence="2 4">GY080</strain>
    </source>
</reference>
<feature type="transmembrane region" description="Helical" evidence="1">
    <location>
        <begin position="216"/>
        <end position="237"/>
    </location>
</feature>
<evidence type="ECO:0000313" key="5">
    <source>
        <dbReference type="Proteomes" id="UP000186883"/>
    </source>
</evidence>
<evidence type="ECO:0000313" key="3">
    <source>
        <dbReference type="EMBL" id="OKA03946.1"/>
    </source>
</evidence>
<dbReference type="Proteomes" id="UP000076321">
    <property type="component" value="Unassembled WGS sequence"/>
</dbReference>
<proteinExistence type="predicted"/>
<dbReference type="EMBL" id="LQCI01000012">
    <property type="protein sequence ID" value="KZB84929.1"/>
    <property type="molecule type" value="Genomic_DNA"/>
</dbReference>
<dbReference type="OrthoDB" id="3635065at2"/>
<sequence>MTDDRLVISRTPGVIGHLVLVGLFGTLTAVMAFGVFGDYKPAVRIVAGVLCAVFLYCGTIEFRNYRTPPPADELIFEPTGIIRLKNGVVAWVARWEDIEKVCLSLKFREYTRYSRGADDFTLIIRPGADFDAQAAGFAREPDGDLQVSDIDLRPRDVESLLPLLVRYVDVAVEDDNTAVRTVPDEPVVTTAREEALEVVDDTVKIHVNGWDKRKMWAFRFVSLTIEVCALVVAAAAAGTVVRVFAFVVLFALFAVTMVVEGLEGATHEKKRKVVLELGPRGFYFRTYGTFVGVWWHEIDAVRWGVDHGSTYLDFLPSSDMFAIRHPRLAKLTRSDPYNAESGILDGGWYRLDRPFSVNARREFESSMRKSERVEFRETAVLN</sequence>
<feature type="transmembrane region" description="Helical" evidence="1">
    <location>
        <begin position="42"/>
        <end position="60"/>
    </location>
</feature>
<keyword evidence="1" id="KW-0812">Transmembrane</keyword>
<accession>A0A154MND7</accession>
<gene>
    <name evidence="3" type="ORF">ATP06_0232445</name>
    <name evidence="2" type="ORF">AVL48_01590</name>
</gene>
<keyword evidence="1" id="KW-0472">Membrane</keyword>
<protein>
    <submittedName>
        <fullName evidence="2">Uncharacterized protein</fullName>
    </submittedName>
</protein>
<dbReference type="AlphaFoldDB" id="A0A154MND7"/>
<keyword evidence="5" id="KW-1185">Reference proteome</keyword>
<evidence type="ECO:0000256" key="1">
    <source>
        <dbReference type="SAM" id="Phobius"/>
    </source>
</evidence>
<reference evidence="3 5" key="2">
    <citation type="submission" date="2016-11" db="EMBL/GenBank/DDBJ databases">
        <title>Genome sequencing of Amycolatopsis regifaucium.</title>
        <authorList>
            <person name="Mayilraj S."/>
            <person name="Kaur N."/>
        </authorList>
    </citation>
    <scope>NUCLEOTIDE SEQUENCE [LARGE SCALE GENOMIC DNA]</scope>
    <source>
        <strain evidence="3 5">GY080</strain>
    </source>
</reference>
<dbReference type="EMBL" id="LOBU02000024">
    <property type="protein sequence ID" value="OKA03946.1"/>
    <property type="molecule type" value="Genomic_DNA"/>
</dbReference>
<feature type="transmembrane region" description="Helical" evidence="1">
    <location>
        <begin position="243"/>
        <end position="262"/>
    </location>
</feature>
<dbReference type="Proteomes" id="UP000186883">
    <property type="component" value="Unassembled WGS sequence"/>
</dbReference>
<evidence type="ECO:0000313" key="4">
    <source>
        <dbReference type="Proteomes" id="UP000076321"/>
    </source>
</evidence>
<evidence type="ECO:0000313" key="2">
    <source>
        <dbReference type="EMBL" id="KZB84929.1"/>
    </source>
</evidence>